<evidence type="ECO:0000256" key="1">
    <source>
        <dbReference type="ARBA" id="ARBA00022729"/>
    </source>
</evidence>
<accession>A0ABS3TK68</accession>
<keyword evidence="2" id="KW-0472">Membrane</keyword>
<dbReference type="Gene3D" id="3.30.1450.10">
    <property type="match status" value="1"/>
</dbReference>
<evidence type="ECO:0000313" key="6">
    <source>
        <dbReference type="Proteomes" id="UP000669060"/>
    </source>
</evidence>
<dbReference type="EMBL" id="JAELYA010000001">
    <property type="protein sequence ID" value="MBO3274054.1"/>
    <property type="molecule type" value="Genomic_DNA"/>
</dbReference>
<sequence>MFKLNNSFSRSLLAGCTLAMLAACGTTVSKVDGEGRTDNPVFRTVAEASRSDGIYVNLENLGRIRAGMDKKQLFELIGPPHYSEGLFNVREWDYVLKFRQPDGQPDKVCQYKILFDDQMIARSFHFKPASCMQPAVAEASGTRK</sequence>
<reference evidence="5 6" key="1">
    <citation type="submission" date="2020-12" db="EMBL/GenBank/DDBJ databases">
        <title>Pseudomonas schmalbachii sp. nov. isolated from millipede gut.</title>
        <authorList>
            <person name="Shelomi M."/>
        </authorList>
    </citation>
    <scope>NUCLEOTIDE SEQUENCE [LARGE SCALE GENOMIC DNA]</scope>
    <source>
        <strain evidence="5 6">Milli4</strain>
    </source>
</reference>
<evidence type="ECO:0000259" key="4">
    <source>
        <dbReference type="Pfam" id="PF04355"/>
    </source>
</evidence>
<feature type="domain" description="Outer membrane protein assembly factor BamE" evidence="4">
    <location>
        <begin position="53"/>
        <end position="122"/>
    </location>
</feature>
<name>A0ABS3TK68_9PSED</name>
<dbReference type="Proteomes" id="UP000669060">
    <property type="component" value="Unassembled WGS sequence"/>
</dbReference>
<dbReference type="RefSeq" id="WP_208311859.1">
    <property type="nucleotide sequence ID" value="NZ_JAELYA010000001.1"/>
</dbReference>
<dbReference type="PROSITE" id="PS51257">
    <property type="entry name" value="PROKAR_LIPOPROTEIN"/>
    <property type="match status" value="1"/>
</dbReference>
<dbReference type="InterPro" id="IPR007450">
    <property type="entry name" value="BamE_dom"/>
</dbReference>
<proteinExistence type="predicted"/>
<comment type="caution">
    <text evidence="5">The sequence shown here is derived from an EMBL/GenBank/DDBJ whole genome shotgun (WGS) entry which is preliminary data.</text>
</comment>
<organism evidence="5 6">
    <name type="scientific">Pseudomonas schmalbachii</name>
    <dbReference type="NCBI Taxonomy" id="2816993"/>
    <lineage>
        <taxon>Bacteria</taxon>
        <taxon>Pseudomonadati</taxon>
        <taxon>Pseudomonadota</taxon>
        <taxon>Gammaproteobacteria</taxon>
        <taxon>Pseudomonadales</taxon>
        <taxon>Pseudomonadaceae</taxon>
        <taxon>Pseudomonas</taxon>
    </lineage>
</organism>
<dbReference type="InterPro" id="IPR037873">
    <property type="entry name" value="BamE-like"/>
</dbReference>
<feature type="signal peptide" evidence="3">
    <location>
        <begin position="1"/>
        <end position="22"/>
    </location>
</feature>
<keyword evidence="1 3" id="KW-0732">Signal</keyword>
<evidence type="ECO:0000256" key="3">
    <source>
        <dbReference type="SAM" id="SignalP"/>
    </source>
</evidence>
<evidence type="ECO:0000313" key="5">
    <source>
        <dbReference type="EMBL" id="MBO3274054.1"/>
    </source>
</evidence>
<gene>
    <name evidence="5" type="ORF">JFY56_02300</name>
</gene>
<evidence type="ECO:0000256" key="2">
    <source>
        <dbReference type="ARBA" id="ARBA00023136"/>
    </source>
</evidence>
<protein>
    <submittedName>
        <fullName evidence="5">Outer membrane protein assembly factor BamE</fullName>
    </submittedName>
</protein>
<keyword evidence="6" id="KW-1185">Reference proteome</keyword>
<feature type="chain" id="PRO_5045599236" evidence="3">
    <location>
        <begin position="23"/>
        <end position="144"/>
    </location>
</feature>
<dbReference type="Pfam" id="PF04355">
    <property type="entry name" value="BamE"/>
    <property type="match status" value="1"/>
</dbReference>